<dbReference type="Pfam" id="PF01414">
    <property type="entry name" value="DSL"/>
    <property type="match status" value="1"/>
</dbReference>
<evidence type="ECO:0000256" key="2">
    <source>
        <dbReference type="ARBA" id="ARBA00022536"/>
    </source>
</evidence>
<keyword evidence="9" id="KW-1133">Transmembrane helix</keyword>
<feature type="domain" description="EGF-like" evidence="10">
    <location>
        <begin position="826"/>
        <end position="863"/>
    </location>
</feature>
<dbReference type="Proteomes" id="UP000663881">
    <property type="component" value="Unassembled WGS sequence"/>
</dbReference>
<dbReference type="Gene3D" id="2.10.25.10">
    <property type="entry name" value="Laminin"/>
    <property type="match status" value="7"/>
</dbReference>
<evidence type="ECO:0000256" key="1">
    <source>
        <dbReference type="ARBA" id="ARBA00022473"/>
    </source>
</evidence>
<keyword evidence="1" id="KW-0217">Developmental protein</keyword>
<accession>A0A815KSJ0</accession>
<dbReference type="SMART" id="SM00051">
    <property type="entry name" value="DSL"/>
    <property type="match status" value="1"/>
</dbReference>
<dbReference type="SMART" id="SM00181">
    <property type="entry name" value="EGF"/>
    <property type="match status" value="8"/>
</dbReference>
<feature type="disulfide bond" evidence="8">
    <location>
        <begin position="984"/>
        <end position="993"/>
    </location>
</feature>
<dbReference type="Pfam" id="PF00008">
    <property type="entry name" value="EGF"/>
    <property type="match status" value="5"/>
</dbReference>
<keyword evidence="9" id="KW-0812">Transmembrane</keyword>
<keyword evidence="4" id="KW-0677">Repeat</keyword>
<evidence type="ECO:0000256" key="8">
    <source>
        <dbReference type="PROSITE-ProRule" id="PRU00076"/>
    </source>
</evidence>
<dbReference type="SUPFAM" id="SSF57196">
    <property type="entry name" value="EGF/Laminin"/>
    <property type="match status" value="7"/>
</dbReference>
<protein>
    <recommendedName>
        <fullName evidence="10">EGF-like domain-containing protein</fullName>
    </recommendedName>
</protein>
<keyword evidence="7" id="KW-0325">Glycoprotein</keyword>
<dbReference type="PANTHER" id="PTHR24049">
    <property type="entry name" value="CRUMBS FAMILY MEMBER"/>
    <property type="match status" value="1"/>
</dbReference>
<feature type="domain" description="EGF-like" evidence="10">
    <location>
        <begin position="908"/>
        <end position="944"/>
    </location>
</feature>
<dbReference type="GO" id="GO:0007154">
    <property type="term" value="P:cell communication"/>
    <property type="evidence" value="ECO:0007669"/>
    <property type="project" value="InterPro"/>
</dbReference>
<dbReference type="FunFam" id="2.10.25.10:FF:000321">
    <property type="entry name" value="Protein delta homolog 1"/>
    <property type="match status" value="1"/>
</dbReference>
<evidence type="ECO:0000313" key="13">
    <source>
        <dbReference type="Proteomes" id="UP000663891"/>
    </source>
</evidence>
<feature type="domain" description="EGF-like" evidence="10">
    <location>
        <begin position="865"/>
        <end position="902"/>
    </location>
</feature>
<keyword evidence="3" id="KW-0732">Signal</keyword>
<dbReference type="GO" id="GO:0007157">
    <property type="term" value="P:heterophilic cell-cell adhesion via plasma membrane cell adhesion molecules"/>
    <property type="evidence" value="ECO:0007669"/>
    <property type="project" value="TreeGrafter"/>
</dbReference>
<dbReference type="PROSITE" id="PS50026">
    <property type="entry name" value="EGF_3"/>
    <property type="match status" value="6"/>
</dbReference>
<evidence type="ECO:0000256" key="4">
    <source>
        <dbReference type="ARBA" id="ARBA00022737"/>
    </source>
</evidence>
<keyword evidence="6 8" id="KW-1015">Disulfide bond</keyword>
<dbReference type="InterPro" id="IPR051022">
    <property type="entry name" value="Notch_Cell-Fate_Det"/>
</dbReference>
<feature type="domain" description="EGF-like" evidence="10">
    <location>
        <begin position="671"/>
        <end position="712"/>
    </location>
</feature>
<dbReference type="PANTHER" id="PTHR24049:SF22">
    <property type="entry name" value="DROSOPHILA CRUMBS HOMOLOG"/>
    <property type="match status" value="1"/>
</dbReference>
<feature type="domain" description="EGF-like" evidence="10">
    <location>
        <begin position="589"/>
        <end position="625"/>
    </location>
</feature>
<comment type="caution">
    <text evidence="11">The sequence shown here is derived from an EMBL/GenBank/DDBJ whole genome shotgun (WGS) entry which is preliminary data.</text>
</comment>
<dbReference type="PROSITE" id="PS01186">
    <property type="entry name" value="EGF_2"/>
    <property type="match status" value="2"/>
</dbReference>
<organism evidence="11 13">
    <name type="scientific">Adineta steineri</name>
    <dbReference type="NCBI Taxonomy" id="433720"/>
    <lineage>
        <taxon>Eukaryota</taxon>
        <taxon>Metazoa</taxon>
        <taxon>Spiralia</taxon>
        <taxon>Gnathifera</taxon>
        <taxon>Rotifera</taxon>
        <taxon>Eurotatoria</taxon>
        <taxon>Bdelloidea</taxon>
        <taxon>Adinetida</taxon>
        <taxon>Adinetidae</taxon>
        <taxon>Adineta</taxon>
    </lineage>
</organism>
<dbReference type="GO" id="GO:0045197">
    <property type="term" value="P:establishment or maintenance of epithelial cell apical/basal polarity"/>
    <property type="evidence" value="ECO:0007669"/>
    <property type="project" value="TreeGrafter"/>
</dbReference>
<feature type="disulfide bond" evidence="8">
    <location>
        <begin position="615"/>
        <end position="624"/>
    </location>
</feature>
<dbReference type="CDD" id="cd00054">
    <property type="entry name" value="EGF_CA"/>
    <property type="match status" value="3"/>
</dbReference>
<proteinExistence type="predicted"/>
<feature type="disulfide bond" evidence="8">
    <location>
        <begin position="853"/>
        <end position="862"/>
    </location>
</feature>
<dbReference type="EMBL" id="CAJNON010000877">
    <property type="protein sequence ID" value="CAF1397178.1"/>
    <property type="molecule type" value="Genomic_DNA"/>
</dbReference>
<dbReference type="InterPro" id="IPR001881">
    <property type="entry name" value="EGF-like_Ca-bd_dom"/>
</dbReference>
<name>A0A815KSJ0_9BILA</name>
<dbReference type="Proteomes" id="UP000663891">
    <property type="component" value="Unassembled WGS sequence"/>
</dbReference>
<dbReference type="PROSITE" id="PS00022">
    <property type="entry name" value="EGF_1"/>
    <property type="match status" value="7"/>
</dbReference>
<gene>
    <name evidence="12" type="ORF">OKA104_LOCUS17939</name>
    <name evidence="11" type="ORF">VCS650_LOCUS36284</name>
</gene>
<keyword evidence="5" id="KW-0221">Differentiation</keyword>
<evidence type="ECO:0000313" key="11">
    <source>
        <dbReference type="EMBL" id="CAF1397178.1"/>
    </source>
</evidence>
<dbReference type="OrthoDB" id="283575at2759"/>
<dbReference type="AlphaFoldDB" id="A0A815KSJ0"/>
<evidence type="ECO:0000256" key="9">
    <source>
        <dbReference type="SAM" id="Phobius"/>
    </source>
</evidence>
<feature type="disulfide bond" evidence="8">
    <location>
        <begin position="965"/>
        <end position="982"/>
    </location>
</feature>
<evidence type="ECO:0000256" key="5">
    <source>
        <dbReference type="ARBA" id="ARBA00022782"/>
    </source>
</evidence>
<dbReference type="InterPro" id="IPR000742">
    <property type="entry name" value="EGF"/>
</dbReference>
<feature type="disulfide bond" evidence="8">
    <location>
        <begin position="934"/>
        <end position="943"/>
    </location>
</feature>
<evidence type="ECO:0000259" key="10">
    <source>
        <dbReference type="PROSITE" id="PS50026"/>
    </source>
</evidence>
<dbReference type="Gene3D" id="2.10.25.140">
    <property type="match status" value="1"/>
</dbReference>
<evidence type="ECO:0000313" key="12">
    <source>
        <dbReference type="EMBL" id="CAF3791548.1"/>
    </source>
</evidence>
<feature type="transmembrane region" description="Helical" evidence="9">
    <location>
        <begin position="1018"/>
        <end position="1045"/>
    </location>
</feature>
<dbReference type="GO" id="GO:0005886">
    <property type="term" value="C:plasma membrane"/>
    <property type="evidence" value="ECO:0007669"/>
    <property type="project" value="TreeGrafter"/>
</dbReference>
<feature type="disulfide bond" evidence="8">
    <location>
        <begin position="702"/>
        <end position="711"/>
    </location>
</feature>
<dbReference type="SUPFAM" id="SSF52047">
    <property type="entry name" value="RNI-like"/>
    <property type="match status" value="1"/>
</dbReference>
<keyword evidence="9" id="KW-0472">Membrane</keyword>
<evidence type="ECO:0000256" key="3">
    <source>
        <dbReference type="ARBA" id="ARBA00022729"/>
    </source>
</evidence>
<reference evidence="11" key="1">
    <citation type="submission" date="2021-02" db="EMBL/GenBank/DDBJ databases">
        <authorList>
            <person name="Nowell W R."/>
        </authorList>
    </citation>
    <scope>NUCLEOTIDE SEQUENCE</scope>
</reference>
<sequence length="1096" mass="126364">MPNIHRNVIELLSVELWREIFDYFDVNDLWYSFHGLNKHIDGIIDQVQLHLNFEKEGNFDYFMKNILSLINFFNVRSLKLNKQNEIKQFFSMYSLNAFDQLRLLSLDQMYSIHDKSFKFWNQLSSLKYLRSLKIKYGDSSEDDYAREEKEFIIHSIFNQDFCPLLTYFIIRDDAMYRRGEEIPSLTKTTKTTNIKYLTIDHLCLTDLIKLLPALQNIRTFCINNALYCDRKFNTRLEMSLMSGCNKLDLVLTKDITFEHIEYILKHTPNVKDLTFNSFVHLLDAEKWALLLSVYCPKLLKFVLSCDGPIIDDDFEDAYYYSKAKCERTTFWIVRETIVTYGIYQEPRACANIEVEFNIEKLSFGEVTLSLRLLHYKNRNGLTYENRPCDTRLEHDINRDGRCDTGFLFCLVRLPFQNPHNCTLGDHFTGFVGADDIHFVNINQKFPRSSYAVQNKKQRSSLISLWFQPTIYFHFKYPKNGIGLIVEVFDIDDINNHTIHDSIDFYGRTLLDLKLYRTIDIAEPQRLYLRSLFGTYTNLTADFSLYCSPNYYDENCETFCLPNEQRYECDLNTGQKICKHGYIGSDCLSDVRACEDQPCLNNGTCVVYLRSYLCQCQKGFIGKSCEIDSTINSINYTCNQATCIHGDCSKSGACICHDNWTLENCNQSLIIRETACASYPCLHNSTCENLIHGNSSLTYQCHCRLGYTGRNCEVAIVTSCERTPCIHGQCLKIDLYTEICICENNWSGIDCSQALTTTAVSTTELYPITSMPSIQIPSIKPIKNLENTPLTTDLANYFDLMNVSSGIRRAINSSQLMTTPSISYKNKYSPCLSTPCLHNSTCVVQSDYRFHCICPSSFIGIYCEIETNPCESSPCQHQSICITKSNHEVQCICRPHYTGKYCENPPPLPELKCTLVCLNDGICQINESNKEQCICKASYTGSLCEFAKNNCTDSLCHIDPCTSNPCLFNGTCQSVISSTNYTCLCLEQYTGDRCEVDIKLYSSSGMSGDNHDENNSTDLWPLAIVFGYVFCLMLVFIIIWFLWYGLTVRPQSYFRSDIPYSERTTDRYQPYRLGVSNPLFFTNQEYNSNQILKTFSH</sequence>
<dbReference type="InterPro" id="IPR001774">
    <property type="entry name" value="DSL"/>
</dbReference>
<dbReference type="SMART" id="SM00179">
    <property type="entry name" value="EGF_CA"/>
    <property type="match status" value="3"/>
</dbReference>
<feature type="disulfide bond" evidence="8">
    <location>
        <begin position="912"/>
        <end position="922"/>
    </location>
</feature>
<comment type="caution">
    <text evidence="8">Lacks conserved residue(s) required for the propagation of feature annotation.</text>
</comment>
<feature type="domain" description="EGF-like" evidence="10">
    <location>
        <begin position="956"/>
        <end position="994"/>
    </location>
</feature>
<keyword evidence="2 8" id="KW-0245">EGF-like domain</keyword>
<dbReference type="GO" id="GO:0005509">
    <property type="term" value="F:calcium ion binding"/>
    <property type="evidence" value="ECO:0007669"/>
    <property type="project" value="InterPro"/>
</dbReference>
<feature type="disulfide bond" evidence="8">
    <location>
        <begin position="892"/>
        <end position="901"/>
    </location>
</feature>
<evidence type="ECO:0000256" key="6">
    <source>
        <dbReference type="ARBA" id="ARBA00023157"/>
    </source>
</evidence>
<dbReference type="GO" id="GO:0030154">
    <property type="term" value="P:cell differentiation"/>
    <property type="evidence" value="ECO:0007669"/>
    <property type="project" value="UniProtKB-KW"/>
</dbReference>
<dbReference type="EMBL" id="CAJOAY010001090">
    <property type="protein sequence ID" value="CAF3791548.1"/>
    <property type="molecule type" value="Genomic_DNA"/>
</dbReference>
<evidence type="ECO:0000256" key="7">
    <source>
        <dbReference type="ARBA" id="ARBA00023180"/>
    </source>
</evidence>
<dbReference type="GO" id="GO:0032991">
    <property type="term" value="C:protein-containing complex"/>
    <property type="evidence" value="ECO:0007669"/>
    <property type="project" value="TreeGrafter"/>
</dbReference>
<dbReference type="FunFam" id="2.10.25.10:FF:000472">
    <property type="entry name" value="Uncharacterized protein, isoform A"/>
    <property type="match status" value="1"/>
</dbReference>